<proteinExistence type="predicted"/>
<keyword evidence="2" id="KW-1185">Reference proteome</keyword>
<dbReference type="PANTHER" id="PTHR43737:SF1">
    <property type="entry name" value="DUF1501 DOMAIN-CONTAINING PROTEIN"/>
    <property type="match status" value="1"/>
</dbReference>
<protein>
    <submittedName>
        <fullName evidence="1">DUF1501 domain-containing protein</fullName>
    </submittedName>
</protein>
<gene>
    <name evidence="1" type="ORF">ACFOMD_11755</name>
</gene>
<dbReference type="Proteomes" id="UP001595615">
    <property type="component" value="Unassembled WGS sequence"/>
</dbReference>
<dbReference type="PROSITE" id="PS51318">
    <property type="entry name" value="TAT"/>
    <property type="match status" value="1"/>
</dbReference>
<dbReference type="RefSeq" id="WP_380861558.1">
    <property type="nucleotide sequence ID" value="NZ_JBHRXV010000010.1"/>
</dbReference>
<sequence length="456" mass="47436">MTDNQSRRAFLKRAGAFSLMGTAGSFVTNLAGIGEAAAATAADYKALVCVFLFGGNDNGNTLVPYDQTNYNSYATLRQGLATARGSLTPTLLNPSTALPGGLQFALAPALAPLLPLFDAGKMAVMLNTGTLIEPLTKQQYQAKSARIPPKLFSHNDQTSYWQAGAVEGAPSGWGGRMGDLFQAGNGTSTLTCINASGNAVYLSGQTAVQYAVSTGGPIALNGNRSQLFGSTVANQALRNIMAAPTGNLIADEHAKVAKRSLDAYSQVTSALGAAPAMTDIFPTNNSLADQLRVVARLISVSQELGAKRQVFFVSMGGFDNHSALNGTHPTLLGRVAAGMKAFHDATVQLGVADKVTAFTASDFGRTISVNGDGSDHGWGATHFVVGGAVNGKRFYGTAPTMAHNGPDDLGLGRFIPTTSVDQYAATLASWFGVAESDLPTVLPNIVNYTNKNLGFV</sequence>
<dbReference type="InterPro" id="IPR006311">
    <property type="entry name" value="TAT_signal"/>
</dbReference>
<accession>A0ABV7XC14</accession>
<dbReference type="Pfam" id="PF07394">
    <property type="entry name" value="DUF1501"/>
    <property type="match status" value="1"/>
</dbReference>
<reference evidence="2" key="1">
    <citation type="journal article" date="2019" name="Int. J. Syst. Evol. Microbiol.">
        <title>The Global Catalogue of Microorganisms (GCM) 10K type strain sequencing project: providing services to taxonomists for standard genome sequencing and annotation.</title>
        <authorList>
            <consortium name="The Broad Institute Genomics Platform"/>
            <consortium name="The Broad Institute Genome Sequencing Center for Infectious Disease"/>
            <person name="Wu L."/>
            <person name="Ma J."/>
        </authorList>
    </citation>
    <scope>NUCLEOTIDE SEQUENCE [LARGE SCALE GENOMIC DNA]</scope>
    <source>
        <strain evidence="2">KCTC 42644</strain>
    </source>
</reference>
<dbReference type="PANTHER" id="PTHR43737">
    <property type="entry name" value="BLL7424 PROTEIN"/>
    <property type="match status" value="1"/>
</dbReference>
<comment type="caution">
    <text evidence="1">The sequence shown here is derived from an EMBL/GenBank/DDBJ whole genome shotgun (WGS) entry which is preliminary data.</text>
</comment>
<dbReference type="InterPro" id="IPR010869">
    <property type="entry name" value="DUF1501"/>
</dbReference>
<evidence type="ECO:0000313" key="2">
    <source>
        <dbReference type="Proteomes" id="UP001595615"/>
    </source>
</evidence>
<dbReference type="EMBL" id="JBHRXV010000010">
    <property type="protein sequence ID" value="MFC3713253.1"/>
    <property type="molecule type" value="Genomic_DNA"/>
</dbReference>
<evidence type="ECO:0000313" key="1">
    <source>
        <dbReference type="EMBL" id="MFC3713253.1"/>
    </source>
</evidence>
<name>A0ABV7XC14_9SPHN</name>
<organism evidence="1 2">
    <name type="scientific">Sphingoaurantiacus capsulatus</name>
    <dbReference type="NCBI Taxonomy" id="1771310"/>
    <lineage>
        <taxon>Bacteria</taxon>
        <taxon>Pseudomonadati</taxon>
        <taxon>Pseudomonadota</taxon>
        <taxon>Alphaproteobacteria</taxon>
        <taxon>Sphingomonadales</taxon>
        <taxon>Sphingosinicellaceae</taxon>
        <taxon>Sphingoaurantiacus</taxon>
    </lineage>
</organism>